<dbReference type="EMBL" id="CAKOGL010000007">
    <property type="protein sequence ID" value="CAH2088747.1"/>
    <property type="molecule type" value="Genomic_DNA"/>
</dbReference>
<dbReference type="AlphaFoldDB" id="A0AAU9TTB0"/>
<dbReference type="GO" id="GO:0003676">
    <property type="term" value="F:nucleic acid binding"/>
    <property type="evidence" value="ECO:0007669"/>
    <property type="project" value="InterPro"/>
</dbReference>
<sequence>MTHLLQVTQGQVVCPIKGMRSDIVDYVKKCQLCQINKPLRISNKAPMEITSTSTRPFERLALDIVGPLPNAGFRKFKFILTLQDDLTKFSSAYPIVTATSEEIARNSASRRGYTIVTNNKKAMIMKNNVVVMNAQLTKNNLYELDVKTIKQENCNIVQTDIKVWHERLGHLNVKELQNMCKNGIIPVTLSGAGADSIYKPSVKWFGILHDVLRSENLENRKTQSNMDKETDMEENQDRGQFLIQHALQEKKNERSEFTSRQSKSGGKRAQHRVNAKKKMSNSLRQAELFQGSLPSLSKLLRDKVGFR</sequence>
<keyword evidence="4" id="KW-1185">Reference proteome</keyword>
<accession>A0AAU9TTB0</accession>
<organism evidence="3 4">
    <name type="scientific">Euphydryas editha</name>
    <name type="common">Edith's checkerspot</name>
    <dbReference type="NCBI Taxonomy" id="104508"/>
    <lineage>
        <taxon>Eukaryota</taxon>
        <taxon>Metazoa</taxon>
        <taxon>Ecdysozoa</taxon>
        <taxon>Arthropoda</taxon>
        <taxon>Hexapoda</taxon>
        <taxon>Insecta</taxon>
        <taxon>Pterygota</taxon>
        <taxon>Neoptera</taxon>
        <taxon>Endopterygota</taxon>
        <taxon>Lepidoptera</taxon>
        <taxon>Glossata</taxon>
        <taxon>Ditrysia</taxon>
        <taxon>Papilionoidea</taxon>
        <taxon>Nymphalidae</taxon>
        <taxon>Nymphalinae</taxon>
        <taxon>Euphydryas</taxon>
    </lineage>
</organism>
<dbReference type="Pfam" id="PF13976">
    <property type="entry name" value="gag_pre-integrs"/>
    <property type="match status" value="1"/>
</dbReference>
<comment type="caution">
    <text evidence="3">The sequence shown here is derived from an EMBL/GenBank/DDBJ whole genome shotgun (WGS) entry which is preliminary data.</text>
</comment>
<dbReference type="InterPro" id="IPR052160">
    <property type="entry name" value="Gypsy_RT_Integrase-like"/>
</dbReference>
<evidence type="ECO:0000259" key="2">
    <source>
        <dbReference type="Pfam" id="PF13976"/>
    </source>
</evidence>
<evidence type="ECO:0000313" key="3">
    <source>
        <dbReference type="EMBL" id="CAH2088747.1"/>
    </source>
</evidence>
<feature type="compositionally biased region" description="Basic residues" evidence="1">
    <location>
        <begin position="265"/>
        <end position="279"/>
    </location>
</feature>
<evidence type="ECO:0000313" key="4">
    <source>
        <dbReference type="Proteomes" id="UP001153954"/>
    </source>
</evidence>
<feature type="region of interest" description="Disordered" evidence="1">
    <location>
        <begin position="251"/>
        <end position="281"/>
    </location>
</feature>
<dbReference type="InterPro" id="IPR025724">
    <property type="entry name" value="GAG-pre-integrase_dom"/>
</dbReference>
<protein>
    <recommendedName>
        <fullName evidence="2">GAG-pre-integrase domain-containing protein</fullName>
    </recommendedName>
</protein>
<name>A0AAU9TTB0_EUPED</name>
<dbReference type="PANTHER" id="PTHR47266">
    <property type="entry name" value="ENDONUCLEASE-RELATED"/>
    <property type="match status" value="1"/>
</dbReference>
<proteinExistence type="predicted"/>
<reference evidence="3" key="1">
    <citation type="submission" date="2022-03" db="EMBL/GenBank/DDBJ databases">
        <authorList>
            <person name="Tunstrom K."/>
        </authorList>
    </citation>
    <scope>NUCLEOTIDE SEQUENCE</scope>
</reference>
<dbReference type="Proteomes" id="UP001153954">
    <property type="component" value="Unassembled WGS sequence"/>
</dbReference>
<dbReference type="Gene3D" id="3.30.420.10">
    <property type="entry name" value="Ribonuclease H-like superfamily/Ribonuclease H"/>
    <property type="match status" value="1"/>
</dbReference>
<evidence type="ECO:0000256" key="1">
    <source>
        <dbReference type="SAM" id="MobiDB-lite"/>
    </source>
</evidence>
<dbReference type="InterPro" id="IPR036397">
    <property type="entry name" value="RNaseH_sf"/>
</dbReference>
<feature type="domain" description="GAG-pre-integrase" evidence="2">
    <location>
        <begin position="140"/>
        <end position="187"/>
    </location>
</feature>
<gene>
    <name evidence="3" type="ORF">EEDITHA_LOCUS4883</name>
</gene>